<keyword evidence="3" id="KW-1185">Reference proteome</keyword>
<proteinExistence type="predicted"/>
<dbReference type="EnsemblMetazoa" id="ACUA013557-RA">
    <property type="protein sequence ID" value="ACUA013557-PA"/>
    <property type="gene ID" value="ACUA013557"/>
</dbReference>
<evidence type="ECO:0000256" key="1">
    <source>
        <dbReference type="SAM" id="MobiDB-lite"/>
    </source>
</evidence>
<feature type="region of interest" description="Disordered" evidence="1">
    <location>
        <begin position="384"/>
        <end position="439"/>
    </location>
</feature>
<feature type="region of interest" description="Disordered" evidence="1">
    <location>
        <begin position="100"/>
        <end position="247"/>
    </location>
</feature>
<feature type="compositionally biased region" description="Basic and acidic residues" evidence="1">
    <location>
        <begin position="154"/>
        <end position="165"/>
    </location>
</feature>
<reference evidence="2" key="2">
    <citation type="submission" date="2020-05" db="UniProtKB">
        <authorList>
            <consortium name="EnsemblMetazoa"/>
        </authorList>
    </citation>
    <scope>IDENTIFICATION</scope>
    <source>
        <strain evidence="2">A-37</strain>
    </source>
</reference>
<dbReference type="AlphaFoldDB" id="A0A182MAK5"/>
<feature type="compositionally biased region" description="Basic and acidic residues" evidence="1">
    <location>
        <begin position="429"/>
        <end position="439"/>
    </location>
</feature>
<name>A0A182MAK5_9DIPT</name>
<evidence type="ECO:0000313" key="3">
    <source>
        <dbReference type="Proteomes" id="UP000075883"/>
    </source>
</evidence>
<feature type="compositionally biased region" description="Low complexity" evidence="1">
    <location>
        <begin position="117"/>
        <end position="137"/>
    </location>
</feature>
<dbReference type="EMBL" id="AXCM01006535">
    <property type="status" value="NOT_ANNOTATED_CDS"/>
    <property type="molecule type" value="Genomic_DNA"/>
</dbReference>
<dbReference type="Proteomes" id="UP000075883">
    <property type="component" value="Unassembled WGS sequence"/>
</dbReference>
<evidence type="ECO:0000313" key="2">
    <source>
        <dbReference type="EnsemblMetazoa" id="ACUA013557-PA"/>
    </source>
</evidence>
<dbReference type="VEuPathDB" id="VectorBase:ACUA013557"/>
<feature type="compositionally biased region" description="Gly residues" evidence="1">
    <location>
        <begin position="166"/>
        <end position="177"/>
    </location>
</feature>
<sequence>MFYGSAPPTNHSLCIYATELSSNLSNNLIRPAHERTGHEKISIVSCIIFRMVRENGDSLAVNPTGKVDFSEADDLNTDDTNGGGFVSVYKNYPKIQVTVDTQKLKRVPQPETKSDESSSGSSGSSGSESVERPSVGVRTDITIEISEESANDTRTGDRDGKKDRNGTGGLGAGGDTGSGKKDRNGNGKTADEDDANASIPVFKGMAGISTKKPKPTPSRGTPHGERPGMTLSQRPTVTSFYGPGGDDRNRISGEYDGWNSHYPSHTVTAVWTTERPYLRRVDYDYSGQHRSPPYYKGYVPYNVGHQHHTQSAEHHHAGDWKPCYCSIYQPWAARAPTNPVLPSSAPLTTDMDQMEEMEELGLVGCNHAVTVTALPLPGFTVINNSEPRHLTGSKTATESQDELPEQRNGTSPKASSESEESGSASGERPIVRDMRSENR</sequence>
<protein>
    <submittedName>
        <fullName evidence="2">Uncharacterized protein</fullName>
    </submittedName>
</protein>
<feature type="compositionally biased region" description="Polar residues" evidence="1">
    <location>
        <begin position="230"/>
        <end position="239"/>
    </location>
</feature>
<accession>A0A182MAK5</accession>
<feature type="region of interest" description="Disordered" evidence="1">
    <location>
        <begin position="63"/>
        <end position="87"/>
    </location>
</feature>
<reference evidence="3" key="1">
    <citation type="submission" date="2013-09" db="EMBL/GenBank/DDBJ databases">
        <title>The Genome Sequence of Anopheles culicifacies species A.</title>
        <authorList>
            <consortium name="The Broad Institute Genomics Platform"/>
            <person name="Neafsey D.E."/>
            <person name="Besansky N."/>
            <person name="Howell P."/>
            <person name="Walton C."/>
            <person name="Young S.K."/>
            <person name="Zeng Q."/>
            <person name="Gargeya S."/>
            <person name="Fitzgerald M."/>
            <person name="Haas B."/>
            <person name="Abouelleil A."/>
            <person name="Allen A.W."/>
            <person name="Alvarado L."/>
            <person name="Arachchi H.M."/>
            <person name="Berlin A.M."/>
            <person name="Chapman S.B."/>
            <person name="Gainer-Dewar J."/>
            <person name="Goldberg J."/>
            <person name="Griggs A."/>
            <person name="Gujja S."/>
            <person name="Hansen M."/>
            <person name="Howarth C."/>
            <person name="Imamovic A."/>
            <person name="Ireland A."/>
            <person name="Larimer J."/>
            <person name="McCowan C."/>
            <person name="Murphy C."/>
            <person name="Pearson M."/>
            <person name="Poon T.W."/>
            <person name="Priest M."/>
            <person name="Roberts A."/>
            <person name="Saif S."/>
            <person name="Shea T."/>
            <person name="Sisk P."/>
            <person name="Sykes S."/>
            <person name="Wortman J."/>
            <person name="Nusbaum C."/>
            <person name="Birren B."/>
        </authorList>
    </citation>
    <scope>NUCLEOTIDE SEQUENCE [LARGE SCALE GENOMIC DNA]</scope>
    <source>
        <strain evidence="3">A-37</strain>
    </source>
</reference>
<organism evidence="2 3">
    <name type="scientific">Anopheles culicifacies</name>
    <dbReference type="NCBI Taxonomy" id="139723"/>
    <lineage>
        <taxon>Eukaryota</taxon>
        <taxon>Metazoa</taxon>
        <taxon>Ecdysozoa</taxon>
        <taxon>Arthropoda</taxon>
        <taxon>Hexapoda</taxon>
        <taxon>Insecta</taxon>
        <taxon>Pterygota</taxon>
        <taxon>Neoptera</taxon>
        <taxon>Endopterygota</taxon>
        <taxon>Diptera</taxon>
        <taxon>Nematocera</taxon>
        <taxon>Culicoidea</taxon>
        <taxon>Culicidae</taxon>
        <taxon>Anophelinae</taxon>
        <taxon>Anopheles</taxon>
        <taxon>culicifacies species complex</taxon>
    </lineage>
</organism>